<dbReference type="RefSeq" id="WP_296940853.1">
    <property type="nucleotide sequence ID" value="NZ_LT599032.1"/>
</dbReference>
<evidence type="ECO:0000259" key="3">
    <source>
        <dbReference type="Pfam" id="PF13102"/>
    </source>
</evidence>
<dbReference type="EMBL" id="FLUM01000001">
    <property type="protein sequence ID" value="SBV98528.1"/>
    <property type="molecule type" value="Genomic_DNA"/>
</dbReference>
<reference evidence="4" key="1">
    <citation type="submission" date="2016-04" db="EMBL/GenBank/DDBJ databases">
        <authorList>
            <person name="Evans L.H."/>
            <person name="Alamgir A."/>
            <person name="Owens N."/>
            <person name="Weber N.D."/>
            <person name="Virtaneva K."/>
            <person name="Barbian K."/>
            <person name="Babar A."/>
            <person name="Rosenke K."/>
        </authorList>
    </citation>
    <scope>NUCLEOTIDE SEQUENCE</scope>
    <source>
        <strain evidence="4">86-1</strain>
    </source>
</reference>
<dbReference type="InterPro" id="IPR011010">
    <property type="entry name" value="DNA_brk_join_enz"/>
</dbReference>
<dbReference type="Gene3D" id="1.10.443.10">
    <property type="entry name" value="Intergrase catalytic core"/>
    <property type="match status" value="1"/>
</dbReference>
<dbReference type="PANTHER" id="PTHR30349:SF64">
    <property type="entry name" value="PROPHAGE INTEGRASE INTD-RELATED"/>
    <property type="match status" value="1"/>
</dbReference>
<sequence length="427" mass="49717">MATFKAEVQNKRADGTYNIRIRVTHNREVRRISTNLYITDDDLTRSLKIKNVNIVEKCDDLIKKCREACNNLGFELFDIPIDELVSKIKKHLQGGDKFYLDFIQYTKERAAKMKKGTGDTYLNMLSALLRFIKRDSLDISEINTNFLREFEQFIATEPSQRGNNRKKTKKDLEAKGGRAVSKYLACVRAIHNKAKEEYNDEDRGLINIPFSPFKNYKLKSQPKTRKRALPVTLIQQIIDLPYEKEIIGGRTNRFNLAKDCFLLSFALIGMNSADMFYCGLPKKNIITYNREKTEGRRDDGAEMRVRIEDCITKLINKYNDDKKLFRFYRHYTNHMIFNAAINKGLKRIGKQIGVDDLEFYAARHSWATIARSSAVGIDKYTVHEGLNHAPDKDMKVTDIYIDRDWSVIWNANVKVLAQFNWEFLIDN</sequence>
<gene>
    <name evidence="4" type="ORF">KL86DYS1_12197</name>
</gene>
<protein>
    <recommendedName>
        <fullName evidence="3">Phage integrase SAM-like domain-containing protein</fullName>
    </recommendedName>
</protein>
<dbReference type="InterPro" id="IPR025269">
    <property type="entry name" value="SAM-like_dom"/>
</dbReference>
<keyword evidence="2" id="KW-0233">DNA recombination</keyword>
<dbReference type="GO" id="GO:0006310">
    <property type="term" value="P:DNA recombination"/>
    <property type="evidence" value="ECO:0007669"/>
    <property type="project" value="UniProtKB-KW"/>
</dbReference>
<accession>A0A212JGH8</accession>
<dbReference type="SUPFAM" id="SSF56349">
    <property type="entry name" value="DNA breaking-rejoining enzymes"/>
    <property type="match status" value="1"/>
</dbReference>
<dbReference type="Pfam" id="PF13102">
    <property type="entry name" value="Phage_int_SAM_5"/>
    <property type="match status" value="1"/>
</dbReference>
<proteinExistence type="predicted"/>
<dbReference type="InterPro" id="IPR010998">
    <property type="entry name" value="Integrase_recombinase_N"/>
</dbReference>
<feature type="domain" description="Phage integrase SAM-like" evidence="3">
    <location>
        <begin position="101"/>
        <end position="197"/>
    </location>
</feature>
<dbReference type="PANTHER" id="PTHR30349">
    <property type="entry name" value="PHAGE INTEGRASE-RELATED"/>
    <property type="match status" value="1"/>
</dbReference>
<evidence type="ECO:0000256" key="1">
    <source>
        <dbReference type="ARBA" id="ARBA00023125"/>
    </source>
</evidence>
<name>A0A212JGH8_9BACT</name>
<evidence type="ECO:0000256" key="2">
    <source>
        <dbReference type="ARBA" id="ARBA00023172"/>
    </source>
</evidence>
<evidence type="ECO:0000313" key="4">
    <source>
        <dbReference type="EMBL" id="SBV98528.1"/>
    </source>
</evidence>
<dbReference type="InterPro" id="IPR013762">
    <property type="entry name" value="Integrase-like_cat_sf"/>
</dbReference>
<keyword evidence="1" id="KW-0238">DNA-binding</keyword>
<organism evidence="4">
    <name type="scientific">uncultured Dysgonomonas sp</name>
    <dbReference type="NCBI Taxonomy" id="206096"/>
    <lineage>
        <taxon>Bacteria</taxon>
        <taxon>Pseudomonadati</taxon>
        <taxon>Bacteroidota</taxon>
        <taxon>Bacteroidia</taxon>
        <taxon>Bacteroidales</taxon>
        <taxon>Dysgonomonadaceae</taxon>
        <taxon>Dysgonomonas</taxon>
        <taxon>environmental samples</taxon>
    </lineage>
</organism>
<dbReference type="Gene3D" id="1.10.150.130">
    <property type="match status" value="1"/>
</dbReference>
<dbReference type="GO" id="GO:0015074">
    <property type="term" value="P:DNA integration"/>
    <property type="evidence" value="ECO:0007669"/>
    <property type="project" value="InterPro"/>
</dbReference>
<dbReference type="GO" id="GO:0003677">
    <property type="term" value="F:DNA binding"/>
    <property type="evidence" value="ECO:0007669"/>
    <property type="project" value="UniProtKB-KW"/>
</dbReference>
<dbReference type="AlphaFoldDB" id="A0A212JGH8"/>
<dbReference type="InterPro" id="IPR050090">
    <property type="entry name" value="Tyrosine_recombinase_XerCD"/>
</dbReference>